<dbReference type="PROSITE" id="PS50293">
    <property type="entry name" value="TPR_REGION"/>
    <property type="match status" value="1"/>
</dbReference>
<organism evidence="4">
    <name type="scientific">Leptospira ellisii</name>
    <dbReference type="NCBI Taxonomy" id="2023197"/>
    <lineage>
        <taxon>Bacteria</taxon>
        <taxon>Pseudomonadati</taxon>
        <taxon>Spirochaetota</taxon>
        <taxon>Spirochaetia</taxon>
        <taxon>Leptospirales</taxon>
        <taxon>Leptospiraceae</taxon>
        <taxon>Leptospira</taxon>
    </lineage>
</organism>
<dbReference type="InterPro" id="IPR019734">
    <property type="entry name" value="TPR_rpt"/>
</dbReference>
<feature type="compositionally biased region" description="Polar residues" evidence="2">
    <location>
        <begin position="163"/>
        <end position="177"/>
    </location>
</feature>
<dbReference type="SMART" id="SM00028">
    <property type="entry name" value="TPR"/>
    <property type="match status" value="3"/>
</dbReference>
<dbReference type="Proteomes" id="UP000232122">
    <property type="component" value="Unassembled WGS sequence"/>
</dbReference>
<evidence type="ECO:0000313" key="5">
    <source>
        <dbReference type="Proteomes" id="UP000232122"/>
    </source>
</evidence>
<reference evidence="3 5" key="2">
    <citation type="journal article" date="2018" name="Microb. Genom.">
        <title>Deciphering the unexplored Leptospira diversity from soils uncovers genomic evolution to virulence.</title>
        <authorList>
            <person name="Thibeaux R."/>
            <person name="Iraola G."/>
            <person name="Ferres I."/>
            <person name="Bierque E."/>
            <person name="Girault D."/>
            <person name="Soupe-Gilbert M.E."/>
            <person name="Picardeau M."/>
            <person name="Goarant C."/>
        </authorList>
    </citation>
    <scope>NUCLEOTIDE SEQUENCE [LARGE SCALE GENOMIC DNA]</scope>
    <source>
        <strain evidence="3 5">ATI7-C-A5</strain>
    </source>
</reference>
<proteinExistence type="predicted"/>
<evidence type="ECO:0000313" key="3">
    <source>
        <dbReference type="EMBL" id="MDV6236409.1"/>
    </source>
</evidence>
<keyword evidence="1" id="KW-0802">TPR repeat</keyword>
<accession>A0A2N0B4K5</accession>
<dbReference type="RefSeq" id="WP_100765671.1">
    <property type="nucleotide sequence ID" value="NZ_NPEF02000013.1"/>
</dbReference>
<name>A0A2N0B4K5_9LEPT</name>
<dbReference type="SUPFAM" id="SSF48452">
    <property type="entry name" value="TPR-like"/>
    <property type="match status" value="1"/>
</dbReference>
<evidence type="ECO:0000256" key="2">
    <source>
        <dbReference type="SAM" id="MobiDB-lite"/>
    </source>
</evidence>
<dbReference type="EMBL" id="NPEF01000275">
    <property type="protein sequence ID" value="PJZ91469.1"/>
    <property type="molecule type" value="Genomic_DNA"/>
</dbReference>
<dbReference type="Gene3D" id="1.25.40.10">
    <property type="entry name" value="Tetratricopeptide repeat domain"/>
    <property type="match status" value="1"/>
</dbReference>
<reference evidence="4" key="1">
    <citation type="submission" date="2017-07" db="EMBL/GenBank/DDBJ databases">
        <title>Leptospira spp. isolated from tropical soils.</title>
        <authorList>
            <person name="Thibeaux R."/>
            <person name="Iraola G."/>
            <person name="Ferres I."/>
            <person name="Bierque E."/>
            <person name="Girault D."/>
            <person name="Soupe-Gilbert M.-E."/>
            <person name="Picardeau M."/>
            <person name="Goarant C."/>
        </authorList>
    </citation>
    <scope>NUCLEOTIDE SEQUENCE [LARGE SCALE GENOMIC DNA]</scope>
    <source>
        <strain evidence="4">ATI7-C-A5</strain>
    </source>
</reference>
<dbReference type="OrthoDB" id="344446at2"/>
<sequence length="232" mass="26427">MKYIRTFVYLIILILFFSHGVLSAFELDPGGSRVEEGAERYEQGDFRDSLKRYQEAEPYFPEDARLEFNRGAAEFKSGNVAKAIRHFEKSAASSDPELQWRSRYNLGNSYKKIGDRKRAAEEYIKALKLNPNLKEAQKNLEYLRHNPPPSSSSDSKSDRHNQGKGTDPSSNGGSPQEQSKDRTSGSSGSDPRSGSERGGRLSEEEAERILDSLDLNKIRRKSRRSKDREVFW</sequence>
<keyword evidence="5" id="KW-1185">Reference proteome</keyword>
<feature type="repeat" description="TPR" evidence="1">
    <location>
        <begin position="100"/>
        <end position="133"/>
    </location>
</feature>
<protein>
    <submittedName>
        <fullName evidence="3">Tetratricopeptide repeat protein</fullName>
    </submittedName>
</protein>
<dbReference type="AlphaFoldDB" id="A0A2N0B4K5"/>
<comment type="caution">
    <text evidence="4">The sequence shown here is derived from an EMBL/GenBank/DDBJ whole genome shotgun (WGS) entry which is preliminary data.</text>
</comment>
<feature type="compositionally biased region" description="Basic and acidic residues" evidence="2">
    <location>
        <begin position="193"/>
        <end position="211"/>
    </location>
</feature>
<reference evidence="3" key="3">
    <citation type="submission" date="2023-10" db="EMBL/GenBank/DDBJ databases">
        <authorList>
            <person name="Picardeau M."/>
            <person name="Thibeaux R."/>
        </authorList>
    </citation>
    <scope>NUCLEOTIDE SEQUENCE</scope>
    <source>
        <strain evidence="3">ATI7-C-A5</strain>
    </source>
</reference>
<evidence type="ECO:0000256" key="1">
    <source>
        <dbReference type="PROSITE-ProRule" id="PRU00339"/>
    </source>
</evidence>
<feature type="region of interest" description="Disordered" evidence="2">
    <location>
        <begin position="143"/>
        <end position="211"/>
    </location>
</feature>
<dbReference type="Pfam" id="PF13181">
    <property type="entry name" value="TPR_8"/>
    <property type="match status" value="1"/>
</dbReference>
<dbReference type="InterPro" id="IPR011990">
    <property type="entry name" value="TPR-like_helical_dom_sf"/>
</dbReference>
<evidence type="ECO:0000313" key="4">
    <source>
        <dbReference type="EMBL" id="PJZ91469.1"/>
    </source>
</evidence>
<dbReference type="NCBIfam" id="NF047507">
    <property type="entry name" value="TPR_BatC_Lepto"/>
    <property type="match status" value="1"/>
</dbReference>
<dbReference type="EMBL" id="NPEF02000013">
    <property type="protein sequence ID" value="MDV6236409.1"/>
    <property type="molecule type" value="Genomic_DNA"/>
</dbReference>
<dbReference type="PROSITE" id="PS50005">
    <property type="entry name" value="TPR"/>
    <property type="match status" value="1"/>
</dbReference>
<dbReference type="Pfam" id="PF13432">
    <property type="entry name" value="TPR_16"/>
    <property type="match status" value="1"/>
</dbReference>
<gene>
    <name evidence="3" type="ORF">CH379_012305</name>
    <name evidence="4" type="ORF">CH379_18495</name>
</gene>